<feature type="transmembrane region" description="Helical" evidence="6">
    <location>
        <begin position="325"/>
        <end position="348"/>
    </location>
</feature>
<evidence type="ECO:0000256" key="3">
    <source>
        <dbReference type="ARBA" id="ARBA00022989"/>
    </source>
</evidence>
<dbReference type="EMBL" id="VFPM01000001">
    <property type="protein sequence ID" value="TQM64739.1"/>
    <property type="molecule type" value="Genomic_DNA"/>
</dbReference>
<dbReference type="PANTHER" id="PTHR23542:SF1">
    <property type="entry name" value="MAJOR FACILITATOR SUPERFAMILY (MFS) PROFILE DOMAIN-CONTAINING PROTEIN"/>
    <property type="match status" value="1"/>
</dbReference>
<protein>
    <submittedName>
        <fullName evidence="8">Putative MFS family arabinose efflux permease</fullName>
    </submittedName>
</protein>
<dbReference type="CDD" id="cd06173">
    <property type="entry name" value="MFS_MefA_like"/>
    <property type="match status" value="1"/>
</dbReference>
<reference evidence="8 9" key="1">
    <citation type="submission" date="2019-06" db="EMBL/GenBank/DDBJ databases">
        <title>Genome sequencing of plant associated microbes to promote plant fitness in Sorghum bicolor and Oryza sativa.</title>
        <authorList>
            <person name="Coleman-Derr D."/>
        </authorList>
    </citation>
    <scope>NUCLEOTIDE SEQUENCE [LARGE SCALE GENOMIC DNA]</scope>
    <source>
        <strain evidence="8 9">KV-663</strain>
    </source>
</reference>
<feature type="domain" description="Major facilitator superfamily (MFS) profile" evidence="7">
    <location>
        <begin position="237"/>
        <end position="422"/>
    </location>
</feature>
<sequence>MGRLAGPEARSTTDPVPGRSGETVLATYRPLFEVPGARRFIVGGFTARSAGSMFGVSVVAMVAARTGSYELAGAVVAAGMVSLAVCAPFLGRLVDRYGQRRVAIPFFLFSGFWAVMTLLTSLRGWPSWLLFITFPLCGAIPNLGTMARARWSHIFAHDPRNLHSAMSFEQVMEEVTFVIGPVLAIWLSTAFFPEAGFLFATVAYAVGVLVFISARSTEPPVVPHHERPSEHAYRVPGLVPLAFIMVMTGVIFGVNEVVTLAVSQEWGAPGAAGAILALYAVGSAAAGLVFGHISHGRNLVKLLMLGTLGMAVLEMPVLIATNLWALAGLMLVAGMATAPTLITTMNLIERIVPKAQLNEGMTIVLTGLIIGVAAGSAISGVVIDRIGAQHGYWVAVIAGGFAFVMALGTRAFLTRRELHNLR</sequence>
<evidence type="ECO:0000256" key="5">
    <source>
        <dbReference type="SAM" id="MobiDB-lite"/>
    </source>
</evidence>
<evidence type="ECO:0000256" key="4">
    <source>
        <dbReference type="ARBA" id="ARBA00023136"/>
    </source>
</evidence>
<dbReference type="SUPFAM" id="SSF103473">
    <property type="entry name" value="MFS general substrate transporter"/>
    <property type="match status" value="1"/>
</dbReference>
<dbReference type="InterPro" id="IPR011701">
    <property type="entry name" value="MFS"/>
</dbReference>
<proteinExistence type="predicted"/>
<keyword evidence="4 6" id="KW-0472">Membrane</keyword>
<feature type="region of interest" description="Disordered" evidence="5">
    <location>
        <begin position="1"/>
        <end position="20"/>
    </location>
</feature>
<dbReference type="Proteomes" id="UP000316747">
    <property type="component" value="Unassembled WGS sequence"/>
</dbReference>
<name>A0A543I2C0_9MICO</name>
<dbReference type="InterPro" id="IPR036259">
    <property type="entry name" value="MFS_trans_sf"/>
</dbReference>
<dbReference type="InterPro" id="IPR020846">
    <property type="entry name" value="MFS_dom"/>
</dbReference>
<keyword evidence="2 6" id="KW-0812">Transmembrane</keyword>
<accession>A0A543I2C0</accession>
<feature type="transmembrane region" description="Helical" evidence="6">
    <location>
        <begin position="392"/>
        <end position="413"/>
    </location>
</feature>
<feature type="transmembrane region" description="Helical" evidence="6">
    <location>
        <begin position="195"/>
        <end position="214"/>
    </location>
</feature>
<feature type="transmembrane region" description="Helical" evidence="6">
    <location>
        <begin position="302"/>
        <end position="319"/>
    </location>
</feature>
<evidence type="ECO:0000256" key="2">
    <source>
        <dbReference type="ARBA" id="ARBA00022692"/>
    </source>
</evidence>
<dbReference type="Gene3D" id="1.20.1250.20">
    <property type="entry name" value="MFS general substrate transporter like domains"/>
    <property type="match status" value="1"/>
</dbReference>
<evidence type="ECO:0000256" key="1">
    <source>
        <dbReference type="ARBA" id="ARBA00004651"/>
    </source>
</evidence>
<dbReference type="Pfam" id="PF07690">
    <property type="entry name" value="MFS_1"/>
    <property type="match status" value="1"/>
</dbReference>
<feature type="transmembrane region" description="Helical" evidence="6">
    <location>
        <begin position="128"/>
        <end position="151"/>
    </location>
</feature>
<dbReference type="PROSITE" id="PS50850">
    <property type="entry name" value="MFS"/>
    <property type="match status" value="1"/>
</dbReference>
<feature type="transmembrane region" description="Helical" evidence="6">
    <location>
        <begin position="266"/>
        <end position="290"/>
    </location>
</feature>
<comment type="subcellular location">
    <subcellularLocation>
        <location evidence="1">Cell membrane</location>
        <topology evidence="1">Multi-pass membrane protein</topology>
    </subcellularLocation>
</comment>
<comment type="caution">
    <text evidence="8">The sequence shown here is derived from an EMBL/GenBank/DDBJ whole genome shotgun (WGS) entry which is preliminary data.</text>
</comment>
<keyword evidence="3 6" id="KW-1133">Transmembrane helix</keyword>
<gene>
    <name evidence="8" type="ORF">FBY41_1118</name>
</gene>
<feature type="transmembrane region" description="Helical" evidence="6">
    <location>
        <begin position="45"/>
        <end position="65"/>
    </location>
</feature>
<dbReference type="GO" id="GO:0022857">
    <property type="term" value="F:transmembrane transporter activity"/>
    <property type="evidence" value="ECO:0007669"/>
    <property type="project" value="InterPro"/>
</dbReference>
<feature type="transmembrane region" description="Helical" evidence="6">
    <location>
        <begin position="71"/>
        <end position="90"/>
    </location>
</feature>
<feature type="transmembrane region" description="Helical" evidence="6">
    <location>
        <begin position="360"/>
        <end position="380"/>
    </location>
</feature>
<dbReference type="AlphaFoldDB" id="A0A543I2C0"/>
<dbReference type="GO" id="GO:0005886">
    <property type="term" value="C:plasma membrane"/>
    <property type="evidence" value="ECO:0007669"/>
    <property type="project" value="UniProtKB-SubCell"/>
</dbReference>
<evidence type="ECO:0000313" key="8">
    <source>
        <dbReference type="EMBL" id="TQM64739.1"/>
    </source>
</evidence>
<feature type="transmembrane region" description="Helical" evidence="6">
    <location>
        <begin position="235"/>
        <end position="254"/>
    </location>
</feature>
<dbReference type="PANTHER" id="PTHR23542">
    <property type="match status" value="1"/>
</dbReference>
<organism evidence="8 9">
    <name type="scientific">Humibacillus xanthopallidus</name>
    <dbReference type="NCBI Taxonomy" id="412689"/>
    <lineage>
        <taxon>Bacteria</taxon>
        <taxon>Bacillati</taxon>
        <taxon>Actinomycetota</taxon>
        <taxon>Actinomycetes</taxon>
        <taxon>Micrococcales</taxon>
        <taxon>Intrasporangiaceae</taxon>
        <taxon>Humibacillus</taxon>
    </lineage>
</organism>
<keyword evidence="9" id="KW-1185">Reference proteome</keyword>
<feature type="transmembrane region" description="Helical" evidence="6">
    <location>
        <begin position="171"/>
        <end position="189"/>
    </location>
</feature>
<evidence type="ECO:0000313" key="9">
    <source>
        <dbReference type="Proteomes" id="UP000316747"/>
    </source>
</evidence>
<evidence type="ECO:0000256" key="6">
    <source>
        <dbReference type="SAM" id="Phobius"/>
    </source>
</evidence>
<feature type="transmembrane region" description="Helical" evidence="6">
    <location>
        <begin position="102"/>
        <end position="122"/>
    </location>
</feature>
<evidence type="ECO:0000259" key="7">
    <source>
        <dbReference type="PROSITE" id="PS50850"/>
    </source>
</evidence>